<dbReference type="AlphaFoldDB" id="A0AAD9EKH1"/>
<feature type="compositionally biased region" description="Basic residues" evidence="1">
    <location>
        <begin position="12"/>
        <end position="23"/>
    </location>
</feature>
<reference evidence="2" key="1">
    <citation type="submission" date="2023-01" db="EMBL/GenBank/DDBJ databases">
        <title>Colletotrichum chrysophilum M932 genome sequence.</title>
        <authorList>
            <person name="Baroncelli R."/>
        </authorList>
    </citation>
    <scope>NUCLEOTIDE SEQUENCE</scope>
    <source>
        <strain evidence="2">M932</strain>
    </source>
</reference>
<accession>A0AAD9EKH1</accession>
<keyword evidence="3" id="KW-1185">Reference proteome</keyword>
<dbReference type="PANTHER" id="PTHR34693">
    <property type="entry name" value="PROTEIN PAR32"/>
    <property type="match status" value="1"/>
</dbReference>
<evidence type="ECO:0000256" key="1">
    <source>
        <dbReference type="SAM" id="MobiDB-lite"/>
    </source>
</evidence>
<comment type="caution">
    <text evidence="2">The sequence shown here is derived from an EMBL/GenBank/DDBJ whole genome shotgun (WGS) entry which is preliminary data.</text>
</comment>
<evidence type="ECO:0000313" key="3">
    <source>
        <dbReference type="Proteomes" id="UP001243330"/>
    </source>
</evidence>
<dbReference type="Proteomes" id="UP001243330">
    <property type="component" value="Unassembled WGS sequence"/>
</dbReference>
<dbReference type="EMBL" id="JAQOWY010000187">
    <property type="protein sequence ID" value="KAK1847921.1"/>
    <property type="molecule type" value="Genomic_DNA"/>
</dbReference>
<evidence type="ECO:0000313" key="2">
    <source>
        <dbReference type="EMBL" id="KAK1847921.1"/>
    </source>
</evidence>
<proteinExistence type="predicted"/>
<dbReference type="InterPro" id="IPR053203">
    <property type="entry name" value="Cisplatin_resist-associated"/>
</dbReference>
<dbReference type="Pfam" id="PF12223">
    <property type="entry name" value="DUF3602"/>
    <property type="match status" value="1"/>
</dbReference>
<gene>
    <name evidence="2" type="ORF">CCHR01_09460</name>
</gene>
<sequence>MPMPMPSLPPSSHHHHQTKLKQRPSKTAYCCASTFLFKSFVSRPSSPPVHYPPVLHCHQNLIPGVPVFLRSHLAINSRTTPHRSPSVPRNAPRVLVIPRPGLTPTKPGSSTTHTYLPKQKTRASQKRPDRHQAPKPDISSRILTMLASHGRGGAGNMADSTKSPKVTPKDLETPTLKTSVVTTGRGGSGNMAKNADPYETRLRQDVEGVPRRESNGATHYGRGGAANVFKTGSEEEAAAKKAKAEATAAVEDDESSLRKTPSPTGGLRSPEDGNGLAAKGKQWLNNLTKKA</sequence>
<feature type="region of interest" description="Disordered" evidence="1">
    <location>
        <begin position="239"/>
        <end position="291"/>
    </location>
</feature>
<organism evidence="2 3">
    <name type="scientific">Colletotrichum chrysophilum</name>
    <dbReference type="NCBI Taxonomy" id="1836956"/>
    <lineage>
        <taxon>Eukaryota</taxon>
        <taxon>Fungi</taxon>
        <taxon>Dikarya</taxon>
        <taxon>Ascomycota</taxon>
        <taxon>Pezizomycotina</taxon>
        <taxon>Sordariomycetes</taxon>
        <taxon>Hypocreomycetidae</taxon>
        <taxon>Glomerellales</taxon>
        <taxon>Glomerellaceae</taxon>
        <taxon>Colletotrichum</taxon>
        <taxon>Colletotrichum gloeosporioides species complex</taxon>
    </lineage>
</organism>
<feature type="region of interest" description="Disordered" evidence="1">
    <location>
        <begin position="1"/>
        <end position="23"/>
    </location>
</feature>
<dbReference type="PANTHER" id="PTHR34693:SF1">
    <property type="entry name" value="PROTEIN PAR32"/>
    <property type="match status" value="1"/>
</dbReference>
<feature type="region of interest" description="Disordered" evidence="1">
    <location>
        <begin position="78"/>
        <end position="171"/>
    </location>
</feature>
<protein>
    <submittedName>
        <fullName evidence="2">Uncharacterized protein</fullName>
    </submittedName>
</protein>
<name>A0AAD9EKH1_9PEZI</name>
<dbReference type="InterPro" id="IPR022024">
    <property type="entry name" value="DUF3602"/>
</dbReference>